<protein>
    <submittedName>
        <fullName evidence="4">Sigma D regulator</fullName>
    </submittedName>
</protein>
<evidence type="ECO:0000256" key="1">
    <source>
        <dbReference type="ARBA" id="ARBA00023015"/>
    </source>
</evidence>
<dbReference type="NCBIfam" id="NF008723">
    <property type="entry name" value="PRK11718.1"/>
    <property type="match status" value="1"/>
</dbReference>
<keyword evidence="2 3" id="KW-0804">Transcription</keyword>
<evidence type="ECO:0000313" key="4">
    <source>
        <dbReference type="EMBL" id="XDT71015.1"/>
    </source>
</evidence>
<name>A0AB39UT53_9GAMM</name>
<proteinExistence type="inferred from homology"/>
<dbReference type="PIRSF" id="PIRSF016548">
    <property type="entry name" value="Rsd_AlgQ"/>
    <property type="match status" value="1"/>
</dbReference>
<evidence type="ECO:0000256" key="2">
    <source>
        <dbReference type="ARBA" id="ARBA00023163"/>
    </source>
</evidence>
<organism evidence="4">
    <name type="scientific">Thermohahella caldifontis</name>
    <dbReference type="NCBI Taxonomy" id="3142973"/>
    <lineage>
        <taxon>Bacteria</taxon>
        <taxon>Pseudomonadati</taxon>
        <taxon>Pseudomonadota</taxon>
        <taxon>Gammaproteobacteria</taxon>
        <taxon>Oceanospirillales</taxon>
        <taxon>Hahellaceae</taxon>
        <taxon>Thermohahella</taxon>
    </lineage>
</organism>
<dbReference type="KEGG" id="tcd:AAIA72_09335"/>
<dbReference type="RefSeq" id="WP_369600056.1">
    <property type="nucleotide sequence ID" value="NZ_CP154858.1"/>
</dbReference>
<comment type="similarity">
    <text evidence="3">Belongs to the Rsd/AlgQ family.</text>
</comment>
<reference evidence="4" key="1">
    <citation type="submission" date="2024-05" db="EMBL/GenBank/DDBJ databases">
        <title>Genome sequencing of novel strain.</title>
        <authorList>
            <person name="Ganbat D."/>
            <person name="Ganbat S."/>
            <person name="Lee S.-J."/>
        </authorList>
    </citation>
    <scope>NUCLEOTIDE SEQUENCE</scope>
    <source>
        <strain evidence="4">SMD15-11</strain>
    </source>
</reference>
<dbReference type="InterPro" id="IPR038309">
    <property type="entry name" value="Rsd/AlgQ_sf"/>
</dbReference>
<dbReference type="AlphaFoldDB" id="A0AB39UT53"/>
<dbReference type="Gene3D" id="1.20.120.1370">
    <property type="entry name" value="Regulator of RNA polymerase sigma(70) subunit, domain 4"/>
    <property type="match status" value="1"/>
</dbReference>
<sequence length="157" mass="18014">MLENCKSAKERWGGVSEIIDRWLQERQELIVRYYDLVSVDSFPDVEAAVQHLRTFCQLLVDYASAGHFEVFDQLIAEARAFNDGCEQIADELLPKIQVTTEKLLDFNDEFDQTPEEMEALKALLVQLGELGETLEERFSLEDVLIEKIHRAHASQVA</sequence>
<evidence type="ECO:0000256" key="3">
    <source>
        <dbReference type="RuleBase" id="RU004409"/>
    </source>
</evidence>
<dbReference type="InterPro" id="IPR007448">
    <property type="entry name" value="Sigma70_reg_Rsd_AlgQ"/>
</dbReference>
<dbReference type="Pfam" id="PF04353">
    <property type="entry name" value="Rsd_AlgQ"/>
    <property type="match status" value="1"/>
</dbReference>
<accession>A0AB39UT53</accession>
<keyword evidence="1 3" id="KW-0805">Transcription regulation</keyword>
<dbReference type="GO" id="GO:0006355">
    <property type="term" value="P:regulation of DNA-templated transcription"/>
    <property type="evidence" value="ECO:0007669"/>
    <property type="project" value="InterPro"/>
</dbReference>
<gene>
    <name evidence="4" type="primary">rsd</name>
    <name evidence="4" type="ORF">AAIA72_09335</name>
</gene>
<dbReference type="EMBL" id="CP154858">
    <property type="protein sequence ID" value="XDT71015.1"/>
    <property type="molecule type" value="Genomic_DNA"/>
</dbReference>